<reference evidence="3" key="2">
    <citation type="submission" date="2017-02" db="UniProtKB">
        <authorList>
            <consortium name="WormBaseParasite"/>
        </authorList>
    </citation>
    <scope>IDENTIFICATION</scope>
</reference>
<feature type="region of interest" description="Disordered" evidence="1">
    <location>
        <begin position="79"/>
        <end position="98"/>
    </location>
</feature>
<evidence type="ECO:0000256" key="1">
    <source>
        <dbReference type="SAM" id="MobiDB-lite"/>
    </source>
</evidence>
<name>A0A0K0CXK1_ANGCA</name>
<protein>
    <submittedName>
        <fullName evidence="3">Uncharacterized protein</fullName>
    </submittedName>
</protein>
<accession>A0A0K0CXK1</accession>
<sequence length="98" mass="11301">MLRRSKNTAKQFQQGPDETKENSLTFYSLRSIITRRYDRPYDETNKKAEMGKDRIQATAYYLKFEKVGAGNQRLCRSHSGVSVHDLPGRPGYQISAIE</sequence>
<feature type="compositionally biased region" description="Polar residues" evidence="1">
    <location>
        <begin position="8"/>
        <end position="22"/>
    </location>
</feature>
<dbReference type="Proteomes" id="UP000035642">
    <property type="component" value="Unassembled WGS sequence"/>
</dbReference>
<dbReference type="WBParaSite" id="ACAC_0000231201-mRNA-1">
    <property type="protein sequence ID" value="ACAC_0000231201-mRNA-1"/>
    <property type="gene ID" value="ACAC_0000231201"/>
</dbReference>
<proteinExistence type="predicted"/>
<reference evidence="2" key="1">
    <citation type="submission" date="2012-09" db="EMBL/GenBank/DDBJ databases">
        <authorList>
            <person name="Martin A.A."/>
        </authorList>
    </citation>
    <scope>NUCLEOTIDE SEQUENCE</scope>
</reference>
<keyword evidence="2" id="KW-1185">Reference proteome</keyword>
<feature type="region of interest" description="Disordered" evidence="1">
    <location>
        <begin position="1"/>
        <end position="22"/>
    </location>
</feature>
<dbReference type="AlphaFoldDB" id="A0A0K0CXK1"/>
<evidence type="ECO:0000313" key="2">
    <source>
        <dbReference type="Proteomes" id="UP000035642"/>
    </source>
</evidence>
<evidence type="ECO:0000313" key="3">
    <source>
        <dbReference type="WBParaSite" id="ACAC_0000231201-mRNA-1"/>
    </source>
</evidence>
<organism evidence="2 3">
    <name type="scientific">Angiostrongylus cantonensis</name>
    <name type="common">Rat lungworm</name>
    <dbReference type="NCBI Taxonomy" id="6313"/>
    <lineage>
        <taxon>Eukaryota</taxon>
        <taxon>Metazoa</taxon>
        <taxon>Ecdysozoa</taxon>
        <taxon>Nematoda</taxon>
        <taxon>Chromadorea</taxon>
        <taxon>Rhabditida</taxon>
        <taxon>Rhabditina</taxon>
        <taxon>Rhabditomorpha</taxon>
        <taxon>Strongyloidea</taxon>
        <taxon>Metastrongylidae</taxon>
        <taxon>Angiostrongylus</taxon>
    </lineage>
</organism>